<evidence type="ECO:0000313" key="10">
    <source>
        <dbReference type="EMBL" id="OCQ22149.1"/>
    </source>
</evidence>
<dbReference type="Pfam" id="PF05724">
    <property type="entry name" value="TPMT"/>
    <property type="match status" value="1"/>
</dbReference>
<dbReference type="InterPro" id="IPR008854">
    <property type="entry name" value="TPMT"/>
</dbReference>
<dbReference type="NCBIfam" id="TIGR03840">
    <property type="entry name" value="TMPT_Se_Te"/>
    <property type="match status" value="1"/>
</dbReference>
<dbReference type="EC" id="2.1.1.67" evidence="4 9"/>
<keyword evidence="6 9" id="KW-0489">Methyltransferase</keyword>
<dbReference type="GO" id="GO:0032259">
    <property type="term" value="P:methylation"/>
    <property type="evidence" value="ECO:0007669"/>
    <property type="project" value="UniProtKB-KW"/>
</dbReference>
<feature type="binding site" evidence="9">
    <location>
        <position position="10"/>
    </location>
    <ligand>
        <name>S-adenosyl-L-methionine</name>
        <dbReference type="ChEBI" id="CHEBI:59789"/>
    </ligand>
</feature>
<dbReference type="PANTHER" id="PTHR10259">
    <property type="entry name" value="THIOPURINE S-METHYLTRANSFERASE"/>
    <property type="match status" value="1"/>
</dbReference>
<evidence type="ECO:0000256" key="9">
    <source>
        <dbReference type="HAMAP-Rule" id="MF_00812"/>
    </source>
</evidence>
<reference evidence="11" key="1">
    <citation type="submission" date="2016-07" db="EMBL/GenBank/DDBJ databases">
        <authorList>
            <person name="Florea S."/>
            <person name="Webb J.S."/>
            <person name="Jaromczyk J."/>
            <person name="Schardl C.L."/>
        </authorList>
    </citation>
    <scope>NUCLEOTIDE SEQUENCE [LARGE SCALE GENOMIC DNA]</scope>
    <source>
        <strain evidence="11">IPB1</strain>
    </source>
</reference>
<name>A0A1C0TSB8_9GAMM</name>
<dbReference type="PIRSF" id="PIRSF023956">
    <property type="entry name" value="Thiopurine_S-methyltransferase"/>
    <property type="match status" value="1"/>
</dbReference>
<dbReference type="InterPro" id="IPR025835">
    <property type="entry name" value="Thiopurine_S-MeTrfase"/>
</dbReference>
<evidence type="ECO:0000256" key="7">
    <source>
        <dbReference type="ARBA" id="ARBA00022679"/>
    </source>
</evidence>
<dbReference type="PANTHER" id="PTHR10259:SF11">
    <property type="entry name" value="THIOPURINE S-METHYLTRANSFERASE"/>
    <property type="match status" value="1"/>
</dbReference>
<dbReference type="PROSITE" id="PS51585">
    <property type="entry name" value="SAM_MT_TPMT"/>
    <property type="match status" value="1"/>
</dbReference>
<dbReference type="GO" id="GO:0005737">
    <property type="term" value="C:cytoplasm"/>
    <property type="evidence" value="ECO:0007669"/>
    <property type="project" value="UniProtKB-SubCell"/>
</dbReference>
<dbReference type="Gene3D" id="3.40.50.150">
    <property type="entry name" value="Vaccinia Virus protein VP39"/>
    <property type="match status" value="1"/>
</dbReference>
<accession>A0A1C0TSB8</accession>
<dbReference type="InterPro" id="IPR022474">
    <property type="entry name" value="Thiopur_S-MeTfrase_Se/Te_detox"/>
</dbReference>
<dbReference type="OrthoDB" id="9778208at2"/>
<evidence type="ECO:0000256" key="5">
    <source>
        <dbReference type="ARBA" id="ARBA00022490"/>
    </source>
</evidence>
<comment type="catalytic activity">
    <reaction evidence="1 9">
        <text>S-adenosyl-L-methionine + a thiopurine = S-adenosyl-L-homocysteine + a thiopurine S-methylether.</text>
        <dbReference type="EC" id="2.1.1.67"/>
    </reaction>
</comment>
<dbReference type="Proteomes" id="UP000093366">
    <property type="component" value="Unassembled WGS sequence"/>
</dbReference>
<organism evidence="10 11">
    <name type="scientific">Pseudoalteromonas luteoviolacea</name>
    <dbReference type="NCBI Taxonomy" id="43657"/>
    <lineage>
        <taxon>Bacteria</taxon>
        <taxon>Pseudomonadati</taxon>
        <taxon>Pseudomonadota</taxon>
        <taxon>Gammaproteobacteria</taxon>
        <taxon>Alteromonadales</taxon>
        <taxon>Pseudoalteromonadaceae</taxon>
        <taxon>Pseudoalteromonas</taxon>
    </lineage>
</organism>
<protein>
    <recommendedName>
        <fullName evidence="4 9">Thiopurine S-methyltransferase</fullName>
        <ecNumber evidence="4 9">2.1.1.67</ecNumber>
    </recommendedName>
    <alternativeName>
        <fullName evidence="9">Thiopurine methyltransferase</fullName>
    </alternativeName>
</protein>
<evidence type="ECO:0000256" key="3">
    <source>
        <dbReference type="ARBA" id="ARBA00008145"/>
    </source>
</evidence>
<dbReference type="GO" id="GO:0008119">
    <property type="term" value="F:thiopurine S-methyltransferase activity"/>
    <property type="evidence" value="ECO:0007669"/>
    <property type="project" value="UniProtKB-UniRule"/>
</dbReference>
<gene>
    <name evidence="9" type="primary">tpm</name>
    <name evidence="10" type="ORF">A7985_10190</name>
</gene>
<dbReference type="AlphaFoldDB" id="A0A1C0TSB8"/>
<dbReference type="GO" id="GO:0010038">
    <property type="term" value="P:response to metal ion"/>
    <property type="evidence" value="ECO:0007669"/>
    <property type="project" value="InterPro"/>
</dbReference>
<keyword evidence="5 9" id="KW-0963">Cytoplasm</keyword>
<dbReference type="SUPFAM" id="SSF53335">
    <property type="entry name" value="S-adenosyl-L-methionine-dependent methyltransferases"/>
    <property type="match status" value="1"/>
</dbReference>
<comment type="similarity">
    <text evidence="3 9">Belongs to the class I-like SAM-binding methyltransferase superfamily. TPMT family.</text>
</comment>
<keyword evidence="7 9" id="KW-0808">Transferase</keyword>
<dbReference type="HAMAP" id="MF_00812">
    <property type="entry name" value="Thiopur_methtran"/>
    <property type="match status" value="1"/>
</dbReference>
<comment type="caution">
    <text evidence="10">The sequence shown here is derived from an EMBL/GenBank/DDBJ whole genome shotgun (WGS) entry which is preliminary data.</text>
</comment>
<dbReference type="InterPro" id="IPR029063">
    <property type="entry name" value="SAM-dependent_MTases_sf"/>
</dbReference>
<feature type="binding site" evidence="9">
    <location>
        <position position="66"/>
    </location>
    <ligand>
        <name>S-adenosyl-L-methionine</name>
        <dbReference type="ChEBI" id="CHEBI:59789"/>
    </ligand>
</feature>
<dbReference type="FunFam" id="3.40.50.150:FF:000101">
    <property type="entry name" value="Thiopurine S-methyltransferase"/>
    <property type="match status" value="1"/>
</dbReference>
<evidence type="ECO:0000256" key="2">
    <source>
        <dbReference type="ARBA" id="ARBA00004496"/>
    </source>
</evidence>
<evidence type="ECO:0000256" key="8">
    <source>
        <dbReference type="ARBA" id="ARBA00022691"/>
    </source>
</evidence>
<proteinExistence type="inferred from homology"/>
<evidence type="ECO:0000256" key="1">
    <source>
        <dbReference type="ARBA" id="ARBA00000903"/>
    </source>
</evidence>
<feature type="binding site" evidence="9">
    <location>
        <position position="45"/>
    </location>
    <ligand>
        <name>S-adenosyl-L-methionine</name>
        <dbReference type="ChEBI" id="CHEBI:59789"/>
    </ligand>
</feature>
<dbReference type="EMBL" id="MAUJ01000002">
    <property type="protein sequence ID" value="OCQ22149.1"/>
    <property type="molecule type" value="Genomic_DNA"/>
</dbReference>
<comment type="subcellular location">
    <subcellularLocation>
        <location evidence="2 9">Cytoplasm</location>
    </subcellularLocation>
</comment>
<keyword evidence="8 9" id="KW-0949">S-adenosyl-L-methionine</keyword>
<evidence type="ECO:0000256" key="6">
    <source>
        <dbReference type="ARBA" id="ARBA00022603"/>
    </source>
</evidence>
<evidence type="ECO:0000313" key="11">
    <source>
        <dbReference type="Proteomes" id="UP000093366"/>
    </source>
</evidence>
<feature type="binding site" evidence="9">
    <location>
        <position position="123"/>
    </location>
    <ligand>
        <name>S-adenosyl-L-methionine</name>
        <dbReference type="ChEBI" id="CHEBI:59789"/>
    </ligand>
</feature>
<dbReference type="RefSeq" id="WP_065790349.1">
    <property type="nucleotide sequence ID" value="NZ_MAUJ01000002.1"/>
</dbReference>
<evidence type="ECO:0000256" key="4">
    <source>
        <dbReference type="ARBA" id="ARBA00011905"/>
    </source>
</evidence>
<sequence length="214" mass="24326">MKASFWFEKWQARDIAFHEGKVNKLLEKHIDTLKLRDGSHVFVPLCGKTKDIAWLLHKGYKVTGAELSEEAVKELFEELHVEPLVDNFLGFKVYKSLNLTVYVGDYFNLTTAHVHSVDAVYDRAAFIALPASMLRNYSRKLMALSQTAPQLLVGYRYDQSLVPGPPFSIDEITIGKYYRPDYQLTCLDSVDSGEKIKGIAPAFEDCWLLCPNNS</sequence>